<keyword evidence="2" id="KW-1185">Reference proteome</keyword>
<evidence type="ECO:0000313" key="2">
    <source>
        <dbReference type="Proteomes" id="UP000266673"/>
    </source>
</evidence>
<proteinExistence type="predicted"/>
<name>A0A397VE02_9GLOM</name>
<gene>
    <name evidence="1" type="ORF">C2G38_2245091</name>
</gene>
<sequence>MQVATKPSNSELDKKMRNLILTDRFFGMRSTKRLPPIQSHMERLEEVNSVTCFSRKVKRPPPIRSHMELSGGNELSYLFF</sequence>
<protein>
    <submittedName>
        <fullName evidence="1">Uncharacterized protein</fullName>
    </submittedName>
</protein>
<dbReference type="EMBL" id="QKWP01000467">
    <property type="protein sequence ID" value="RIB19547.1"/>
    <property type="molecule type" value="Genomic_DNA"/>
</dbReference>
<evidence type="ECO:0000313" key="1">
    <source>
        <dbReference type="EMBL" id="RIB19547.1"/>
    </source>
</evidence>
<dbReference type="Proteomes" id="UP000266673">
    <property type="component" value="Unassembled WGS sequence"/>
</dbReference>
<accession>A0A397VE02</accession>
<reference evidence="1 2" key="1">
    <citation type="submission" date="2018-06" db="EMBL/GenBank/DDBJ databases">
        <title>Comparative genomics reveals the genomic features of Rhizophagus irregularis, R. cerebriforme, R. diaphanum and Gigaspora rosea, and their symbiotic lifestyle signature.</title>
        <authorList>
            <person name="Morin E."/>
            <person name="San Clemente H."/>
            <person name="Chen E.C.H."/>
            <person name="De La Providencia I."/>
            <person name="Hainaut M."/>
            <person name="Kuo A."/>
            <person name="Kohler A."/>
            <person name="Murat C."/>
            <person name="Tang N."/>
            <person name="Roy S."/>
            <person name="Loubradou J."/>
            <person name="Henrissat B."/>
            <person name="Grigoriev I.V."/>
            <person name="Corradi N."/>
            <person name="Roux C."/>
            <person name="Martin F.M."/>
        </authorList>
    </citation>
    <scope>NUCLEOTIDE SEQUENCE [LARGE SCALE GENOMIC DNA]</scope>
    <source>
        <strain evidence="1 2">DAOM 194757</strain>
    </source>
</reference>
<organism evidence="1 2">
    <name type="scientific">Gigaspora rosea</name>
    <dbReference type="NCBI Taxonomy" id="44941"/>
    <lineage>
        <taxon>Eukaryota</taxon>
        <taxon>Fungi</taxon>
        <taxon>Fungi incertae sedis</taxon>
        <taxon>Mucoromycota</taxon>
        <taxon>Glomeromycotina</taxon>
        <taxon>Glomeromycetes</taxon>
        <taxon>Diversisporales</taxon>
        <taxon>Gigasporaceae</taxon>
        <taxon>Gigaspora</taxon>
    </lineage>
</organism>
<dbReference type="AlphaFoldDB" id="A0A397VE02"/>
<comment type="caution">
    <text evidence="1">The sequence shown here is derived from an EMBL/GenBank/DDBJ whole genome shotgun (WGS) entry which is preliminary data.</text>
</comment>